<evidence type="ECO:0000313" key="9">
    <source>
        <dbReference type="Proteomes" id="UP000034316"/>
    </source>
</evidence>
<feature type="domain" description="Phage shock protein PspC N-terminal" evidence="7">
    <location>
        <begin position="4"/>
        <end position="59"/>
    </location>
</feature>
<feature type="transmembrane region" description="Helical" evidence="6">
    <location>
        <begin position="34"/>
        <end position="57"/>
    </location>
</feature>
<evidence type="ECO:0000313" key="8">
    <source>
        <dbReference type="EMBL" id="KKP88742.1"/>
    </source>
</evidence>
<evidence type="ECO:0000256" key="4">
    <source>
        <dbReference type="ARBA" id="ARBA00022989"/>
    </source>
</evidence>
<evidence type="ECO:0000256" key="1">
    <source>
        <dbReference type="ARBA" id="ARBA00004162"/>
    </source>
</evidence>
<comment type="caution">
    <text evidence="8">The sequence shown here is derived from an EMBL/GenBank/DDBJ whole genome shotgun (WGS) entry which is preliminary data.</text>
</comment>
<keyword evidence="2" id="KW-1003">Cell membrane</keyword>
<dbReference type="PANTHER" id="PTHR33885">
    <property type="entry name" value="PHAGE SHOCK PROTEIN C"/>
    <property type="match status" value="1"/>
</dbReference>
<evidence type="ECO:0000256" key="6">
    <source>
        <dbReference type="SAM" id="Phobius"/>
    </source>
</evidence>
<dbReference type="EMBL" id="LBRB01000009">
    <property type="protein sequence ID" value="KKP88742.1"/>
    <property type="molecule type" value="Genomic_DNA"/>
</dbReference>
<comment type="subcellular location">
    <subcellularLocation>
        <location evidence="1">Cell membrane</location>
        <topology evidence="1">Single-pass membrane protein</topology>
    </subcellularLocation>
</comment>
<reference evidence="8 9" key="1">
    <citation type="journal article" date="2015" name="Nature">
        <title>rRNA introns, odd ribosomes, and small enigmatic genomes across a large radiation of phyla.</title>
        <authorList>
            <person name="Brown C.T."/>
            <person name="Hug L.A."/>
            <person name="Thomas B.C."/>
            <person name="Sharon I."/>
            <person name="Castelle C.J."/>
            <person name="Singh A."/>
            <person name="Wilkins M.J."/>
            <person name="Williams K.H."/>
            <person name="Banfield J.F."/>
        </authorList>
    </citation>
    <scope>NUCLEOTIDE SEQUENCE [LARGE SCALE GENOMIC DNA]</scope>
</reference>
<dbReference type="GO" id="GO:0005886">
    <property type="term" value="C:plasma membrane"/>
    <property type="evidence" value="ECO:0007669"/>
    <property type="project" value="UniProtKB-SubCell"/>
</dbReference>
<keyword evidence="3 6" id="KW-0812">Transmembrane</keyword>
<keyword evidence="5 6" id="KW-0472">Membrane</keyword>
<sequence length="130" mass="14538">MENKLFRSKSDKIIAGVCGGVAEYFKIDPIAVRVAFVILAFVNGYGFVLYLILAILLPENGTIKKDNTQEIKNKLPIKKFGDFRDILAVVLILIGVISLAQQIFPSFWISIKLFYSIIIIGLGLYLVIKD</sequence>
<protein>
    <submittedName>
        <fullName evidence="8">Phage shock protein C, PspC</fullName>
    </submittedName>
</protein>
<feature type="transmembrane region" description="Helical" evidence="6">
    <location>
        <begin position="107"/>
        <end position="128"/>
    </location>
</feature>
<keyword evidence="4 6" id="KW-1133">Transmembrane helix</keyword>
<gene>
    <name evidence="8" type="ORF">UR93_C0009G0030</name>
</gene>
<evidence type="ECO:0000256" key="3">
    <source>
        <dbReference type="ARBA" id="ARBA00022692"/>
    </source>
</evidence>
<dbReference type="STRING" id="1618333.UR93_C0009G0030"/>
<dbReference type="InterPro" id="IPR052027">
    <property type="entry name" value="PspC"/>
</dbReference>
<evidence type="ECO:0000259" key="7">
    <source>
        <dbReference type="Pfam" id="PF04024"/>
    </source>
</evidence>
<organism evidence="8 9">
    <name type="scientific">Berkelbacteria bacterium GW2011_GWA2_35_9</name>
    <dbReference type="NCBI Taxonomy" id="1618333"/>
    <lineage>
        <taxon>Bacteria</taxon>
        <taxon>Candidatus Berkelbacteria</taxon>
    </lineage>
</organism>
<evidence type="ECO:0000256" key="2">
    <source>
        <dbReference type="ARBA" id="ARBA00022475"/>
    </source>
</evidence>
<evidence type="ECO:0000256" key="5">
    <source>
        <dbReference type="ARBA" id="ARBA00023136"/>
    </source>
</evidence>
<accession>A0A0G0GAK6</accession>
<proteinExistence type="predicted"/>
<name>A0A0G0GAK6_9BACT</name>
<dbReference type="PANTHER" id="PTHR33885:SF3">
    <property type="entry name" value="PHAGE SHOCK PROTEIN C"/>
    <property type="match status" value="1"/>
</dbReference>
<dbReference type="Pfam" id="PF04024">
    <property type="entry name" value="PspC"/>
    <property type="match status" value="1"/>
</dbReference>
<dbReference type="InterPro" id="IPR007168">
    <property type="entry name" value="Phageshock_PspC_N"/>
</dbReference>
<dbReference type="Proteomes" id="UP000034316">
    <property type="component" value="Unassembled WGS sequence"/>
</dbReference>
<dbReference type="AlphaFoldDB" id="A0A0G0GAK6"/>
<feature type="transmembrane region" description="Helical" evidence="6">
    <location>
        <begin position="83"/>
        <end position="101"/>
    </location>
</feature>